<accession>A0ABP7B5P7</accession>
<name>A0ABP7B5P7_9ACTN</name>
<protein>
    <submittedName>
        <fullName evidence="1">Uncharacterized protein</fullName>
    </submittedName>
</protein>
<evidence type="ECO:0000313" key="2">
    <source>
        <dbReference type="Proteomes" id="UP001500902"/>
    </source>
</evidence>
<organism evidence="1 2">
    <name type="scientific">Nonomuraea antimicrobica</name>
    <dbReference type="NCBI Taxonomy" id="561173"/>
    <lineage>
        <taxon>Bacteria</taxon>
        <taxon>Bacillati</taxon>
        <taxon>Actinomycetota</taxon>
        <taxon>Actinomycetes</taxon>
        <taxon>Streptosporangiales</taxon>
        <taxon>Streptosporangiaceae</taxon>
        <taxon>Nonomuraea</taxon>
    </lineage>
</organism>
<comment type="caution">
    <text evidence="1">The sequence shown here is derived from an EMBL/GenBank/DDBJ whole genome shotgun (WGS) entry which is preliminary data.</text>
</comment>
<gene>
    <name evidence="1" type="ORF">GCM10022224_009340</name>
</gene>
<dbReference type="EMBL" id="BAAAZP010000013">
    <property type="protein sequence ID" value="GAA3648725.1"/>
    <property type="molecule type" value="Genomic_DNA"/>
</dbReference>
<keyword evidence="2" id="KW-1185">Reference proteome</keyword>
<sequence length="50" mass="5057">MKEPKSTTSSAVVAPAPAMSVGDASGVRVLIRRLGESVMSATIADVVAIE</sequence>
<evidence type="ECO:0000313" key="1">
    <source>
        <dbReference type="EMBL" id="GAA3648725.1"/>
    </source>
</evidence>
<proteinExistence type="predicted"/>
<reference evidence="2" key="1">
    <citation type="journal article" date="2019" name="Int. J. Syst. Evol. Microbiol.">
        <title>The Global Catalogue of Microorganisms (GCM) 10K type strain sequencing project: providing services to taxonomists for standard genome sequencing and annotation.</title>
        <authorList>
            <consortium name="The Broad Institute Genomics Platform"/>
            <consortium name="The Broad Institute Genome Sequencing Center for Infectious Disease"/>
            <person name="Wu L."/>
            <person name="Ma J."/>
        </authorList>
    </citation>
    <scope>NUCLEOTIDE SEQUENCE [LARGE SCALE GENOMIC DNA]</scope>
    <source>
        <strain evidence="2">JCM 16904</strain>
    </source>
</reference>
<dbReference type="Proteomes" id="UP001500902">
    <property type="component" value="Unassembled WGS sequence"/>
</dbReference>